<gene>
    <name evidence="2" type="ORF">ACFSQJ_14390</name>
</gene>
<proteinExistence type="predicted"/>
<sequence>MKHKIKTTLSRLFSNNWLITLTATLIGVFVALYMNKIVSSKKLENQKTIATKNILSEIKQNQESLEKNIKNQEVLLGTIQFIKTHMDSENRVISSVDSMNIFRKKYPKTFTVQDSVKLENGKYHYTGEMDMNFGVSYINLTNVAWETLKNSGLSSSYDFNCLMFLEKMNKVTMDILVKDKEFLELLGNYQENENYYDKVILKASQLIEYEKGLLNGYKSSPEQLKKCT</sequence>
<reference evidence="3" key="1">
    <citation type="journal article" date="2019" name="Int. J. Syst. Evol. Microbiol.">
        <title>The Global Catalogue of Microorganisms (GCM) 10K type strain sequencing project: providing services to taxonomists for standard genome sequencing and annotation.</title>
        <authorList>
            <consortium name="The Broad Institute Genomics Platform"/>
            <consortium name="The Broad Institute Genome Sequencing Center for Infectious Disease"/>
            <person name="Wu L."/>
            <person name="Ma J."/>
        </authorList>
    </citation>
    <scope>NUCLEOTIDE SEQUENCE [LARGE SCALE GENOMIC DNA]</scope>
    <source>
        <strain evidence="3">KCTC 52368</strain>
    </source>
</reference>
<comment type="caution">
    <text evidence="2">The sequence shown here is derived from an EMBL/GenBank/DDBJ whole genome shotgun (WGS) entry which is preliminary data.</text>
</comment>
<protein>
    <submittedName>
        <fullName evidence="2">Uncharacterized protein</fullName>
    </submittedName>
</protein>
<keyword evidence="1" id="KW-0472">Membrane</keyword>
<keyword evidence="1" id="KW-0812">Transmembrane</keyword>
<dbReference type="RefSeq" id="WP_377767672.1">
    <property type="nucleotide sequence ID" value="NZ_JBHULB010000062.1"/>
</dbReference>
<dbReference type="EMBL" id="JBHULB010000062">
    <property type="protein sequence ID" value="MFD2588132.1"/>
    <property type="molecule type" value="Genomic_DNA"/>
</dbReference>
<evidence type="ECO:0000256" key="1">
    <source>
        <dbReference type="SAM" id="Phobius"/>
    </source>
</evidence>
<accession>A0ABW5MYP1</accession>
<name>A0ABW5MYP1_9FLAO</name>
<evidence type="ECO:0000313" key="2">
    <source>
        <dbReference type="EMBL" id="MFD2588132.1"/>
    </source>
</evidence>
<keyword evidence="1" id="KW-1133">Transmembrane helix</keyword>
<keyword evidence="3" id="KW-1185">Reference proteome</keyword>
<feature type="transmembrane region" description="Helical" evidence="1">
    <location>
        <begin position="12"/>
        <end position="34"/>
    </location>
</feature>
<evidence type="ECO:0000313" key="3">
    <source>
        <dbReference type="Proteomes" id="UP001597526"/>
    </source>
</evidence>
<organism evidence="2 3">
    <name type="scientific">Croceitalea marina</name>
    <dbReference type="NCBI Taxonomy" id="1775166"/>
    <lineage>
        <taxon>Bacteria</taxon>
        <taxon>Pseudomonadati</taxon>
        <taxon>Bacteroidota</taxon>
        <taxon>Flavobacteriia</taxon>
        <taxon>Flavobacteriales</taxon>
        <taxon>Flavobacteriaceae</taxon>
        <taxon>Croceitalea</taxon>
    </lineage>
</organism>
<dbReference type="Proteomes" id="UP001597526">
    <property type="component" value="Unassembled WGS sequence"/>
</dbReference>